<dbReference type="Pfam" id="PF19991">
    <property type="entry name" value="HMA_2"/>
    <property type="match status" value="2"/>
</dbReference>
<organism evidence="1 2">
    <name type="scientific">Desulforamulus aquiferis</name>
    <dbReference type="NCBI Taxonomy" id="1397668"/>
    <lineage>
        <taxon>Bacteria</taxon>
        <taxon>Bacillati</taxon>
        <taxon>Bacillota</taxon>
        <taxon>Clostridia</taxon>
        <taxon>Eubacteriales</taxon>
        <taxon>Peptococcaceae</taxon>
        <taxon>Desulforamulus</taxon>
    </lineage>
</organism>
<dbReference type="AlphaFoldDB" id="A0AAW7ZCZ2"/>
<keyword evidence="2" id="KW-1185">Reference proteome</keyword>
<protein>
    <recommendedName>
        <fullName evidence="3">HMA domain-containing protein</fullName>
    </recommendedName>
</protein>
<sequence length="167" mass="18966">MSYLAGLALGSMAAEQMRKFAGNGDIKLVHSISGRRRYYDGRIKWDNGYAKKIESYLTKVTEINKVTLNRLTGSIVITYSCPEETVDKVFRKFGGFPGKGNVRKRVHFIFSHINKSLYRTTGGNLDLPTSLAGIFLVLGLSRTIRLKQWPNGSQMMWWSYNLLKKAH</sequence>
<gene>
    <name evidence="1" type="ORF">P6N53_10060</name>
</gene>
<reference evidence="1" key="2">
    <citation type="submission" date="2023-03" db="EMBL/GenBank/DDBJ databases">
        <authorList>
            <person name="Zhang Z."/>
        </authorList>
    </citation>
    <scope>NUCLEOTIDE SEQUENCE</scope>
    <source>
        <strain evidence="1">DSA</strain>
    </source>
</reference>
<accession>A0AAW7ZCZ2</accession>
<dbReference type="EMBL" id="JARPTC010000014">
    <property type="protein sequence ID" value="MDO7787564.1"/>
    <property type="molecule type" value="Genomic_DNA"/>
</dbReference>
<evidence type="ECO:0000313" key="2">
    <source>
        <dbReference type="Proteomes" id="UP001172911"/>
    </source>
</evidence>
<dbReference type="RefSeq" id="WP_304542710.1">
    <property type="nucleotide sequence ID" value="NZ_JARPTC010000014.1"/>
</dbReference>
<evidence type="ECO:0008006" key="3">
    <source>
        <dbReference type="Google" id="ProtNLM"/>
    </source>
</evidence>
<name>A0AAW7ZCZ2_9FIRM</name>
<reference evidence="1" key="1">
    <citation type="journal article" date="2023" name="J. Hazard. Mater.">
        <title>Anaerobic biodegradation of pyrene and benzo[a]pyrene by a new sulfate-reducing Desulforamulus aquiferis strain DSA.</title>
        <authorList>
            <person name="Zhang Z."/>
            <person name="Sun J."/>
            <person name="Gong X."/>
            <person name="Wang C."/>
            <person name="Wang H."/>
        </authorList>
    </citation>
    <scope>NUCLEOTIDE SEQUENCE</scope>
    <source>
        <strain evidence="1">DSA</strain>
    </source>
</reference>
<comment type="caution">
    <text evidence="1">The sequence shown here is derived from an EMBL/GenBank/DDBJ whole genome shotgun (WGS) entry which is preliminary data.</text>
</comment>
<evidence type="ECO:0000313" key="1">
    <source>
        <dbReference type="EMBL" id="MDO7787564.1"/>
    </source>
</evidence>
<proteinExistence type="predicted"/>
<dbReference type="Proteomes" id="UP001172911">
    <property type="component" value="Unassembled WGS sequence"/>
</dbReference>